<evidence type="ECO:0000313" key="1">
    <source>
        <dbReference type="EMBL" id="AKE66240.1"/>
    </source>
</evidence>
<dbReference type="AlphaFoldDB" id="A0A0F6RNA5"/>
<name>A0A0F6RNA5_MICAE</name>
<dbReference type="PATRIC" id="fig|1641812.3.peg.4046"/>
<proteinExistence type="predicted"/>
<sequence>MSHGQLPQQSCVKCDRCFLAFAEMRNRKHRKNLKKFDPMEKLSLHIPLTWIQGNIEGARELWIETVYHSGKKAIPLPSQS</sequence>
<dbReference type="HOGENOM" id="CLU_2585719_0_0_3"/>
<protein>
    <submittedName>
        <fullName evidence="1">Uncharacterized protein</fullName>
    </submittedName>
</protein>
<accession>A0A0F6RNA5</accession>
<organism evidence="1 2">
    <name type="scientific">Microcystis aeruginosa NIES-2549</name>
    <dbReference type="NCBI Taxonomy" id="1641812"/>
    <lineage>
        <taxon>Bacteria</taxon>
        <taxon>Bacillati</taxon>
        <taxon>Cyanobacteriota</taxon>
        <taxon>Cyanophyceae</taxon>
        <taxon>Oscillatoriophycideae</taxon>
        <taxon>Chroococcales</taxon>
        <taxon>Microcystaceae</taxon>
        <taxon>Microcystis</taxon>
    </lineage>
</organism>
<reference evidence="1 2" key="1">
    <citation type="journal article" date="2015" name="Genome Announc.">
        <title>Complete Genome Sequence of Microcystis aeruginosa NIES-2549, a Bloom-Forming Cyanobacterium from Lake Kasumigaura, Japan.</title>
        <authorList>
            <person name="Yamaguchi H."/>
            <person name="Suzuki S."/>
            <person name="Tanabe Y."/>
            <person name="Osana Y."/>
            <person name="Shimura Y."/>
            <person name="Ishida K."/>
            <person name="Kawachi M."/>
        </authorList>
    </citation>
    <scope>NUCLEOTIDE SEQUENCE [LARGE SCALE GENOMIC DNA]</scope>
    <source>
        <strain evidence="1 2">NIES-2549</strain>
    </source>
</reference>
<gene>
    <name evidence="1" type="ORF">MYAER_3910</name>
</gene>
<dbReference type="Proteomes" id="UP000034103">
    <property type="component" value="Chromosome"/>
</dbReference>
<evidence type="ECO:0000313" key="2">
    <source>
        <dbReference type="Proteomes" id="UP000034103"/>
    </source>
</evidence>
<dbReference type="EMBL" id="CP011304">
    <property type="protein sequence ID" value="AKE66240.1"/>
    <property type="molecule type" value="Genomic_DNA"/>
</dbReference>